<feature type="region of interest" description="Disordered" evidence="1">
    <location>
        <begin position="1"/>
        <end position="42"/>
    </location>
</feature>
<evidence type="ECO:0000313" key="3">
    <source>
        <dbReference type="Proteomes" id="UP000654075"/>
    </source>
</evidence>
<reference evidence="2" key="1">
    <citation type="submission" date="2021-02" db="EMBL/GenBank/DDBJ databases">
        <authorList>
            <person name="Dougan E. K."/>
            <person name="Rhodes N."/>
            <person name="Thang M."/>
            <person name="Chan C."/>
        </authorList>
    </citation>
    <scope>NUCLEOTIDE SEQUENCE</scope>
</reference>
<feature type="compositionally biased region" description="Low complexity" evidence="1">
    <location>
        <begin position="238"/>
        <end position="249"/>
    </location>
</feature>
<accession>A0A813DV79</accession>
<dbReference type="Proteomes" id="UP000654075">
    <property type="component" value="Unassembled WGS sequence"/>
</dbReference>
<feature type="compositionally biased region" description="Polar residues" evidence="1">
    <location>
        <begin position="25"/>
        <end position="42"/>
    </location>
</feature>
<keyword evidence="3" id="KW-1185">Reference proteome</keyword>
<sequence length="321" mass="34356">GQNDRQRVESGIVNGGSLGPHDDVQQSSETTTAQDNGHNQVEFQKQLEATMADANNLLNQALAGVSTGVAAASAPPGNWGPPQALPAPAEKETRFKSRKPVASAMPPGDWSNVQQPDSPPVAKMQGRVFAARRGELEAARSHGRGPPATTMSGPPGTWAKPDMGSAGAPSTPLLAAQEERAQPWHDPKFKATSAAPPGNWGPSASVGSPWQLPVEPTAPGNWFDQQQPPQSNLMGGYPQEPQQNAQQPASYSGFDASSRHSQQIEELEAQLAEAQARLKNALVQNRSRQQQQLQVDLGHPSQLQNQQLPPHLYAQQRPDNY</sequence>
<feature type="compositionally biased region" description="Polar residues" evidence="1">
    <location>
        <begin position="223"/>
        <end position="233"/>
    </location>
</feature>
<dbReference type="AlphaFoldDB" id="A0A813DV79"/>
<proteinExistence type="predicted"/>
<comment type="caution">
    <text evidence="2">The sequence shown here is derived from an EMBL/GenBank/DDBJ whole genome shotgun (WGS) entry which is preliminary data.</text>
</comment>
<name>A0A813DV79_POLGL</name>
<feature type="non-terminal residue" evidence="2">
    <location>
        <position position="321"/>
    </location>
</feature>
<feature type="region of interest" description="Disordered" evidence="1">
    <location>
        <begin position="282"/>
        <end position="321"/>
    </location>
</feature>
<organism evidence="2 3">
    <name type="scientific">Polarella glacialis</name>
    <name type="common">Dinoflagellate</name>
    <dbReference type="NCBI Taxonomy" id="89957"/>
    <lineage>
        <taxon>Eukaryota</taxon>
        <taxon>Sar</taxon>
        <taxon>Alveolata</taxon>
        <taxon>Dinophyceae</taxon>
        <taxon>Suessiales</taxon>
        <taxon>Suessiaceae</taxon>
        <taxon>Polarella</taxon>
    </lineage>
</organism>
<evidence type="ECO:0000313" key="2">
    <source>
        <dbReference type="EMBL" id="CAE8590221.1"/>
    </source>
</evidence>
<evidence type="ECO:0000256" key="1">
    <source>
        <dbReference type="SAM" id="MobiDB-lite"/>
    </source>
</evidence>
<feature type="compositionally biased region" description="Low complexity" evidence="1">
    <location>
        <begin position="282"/>
        <end position="295"/>
    </location>
</feature>
<gene>
    <name evidence="2" type="ORF">PGLA1383_LOCUS8945</name>
</gene>
<dbReference type="EMBL" id="CAJNNV010004139">
    <property type="protein sequence ID" value="CAE8590221.1"/>
    <property type="molecule type" value="Genomic_DNA"/>
</dbReference>
<feature type="region of interest" description="Disordered" evidence="1">
    <location>
        <begin position="67"/>
        <end position="265"/>
    </location>
</feature>
<feature type="compositionally biased region" description="Basic and acidic residues" evidence="1">
    <location>
        <begin position="177"/>
        <end position="189"/>
    </location>
</feature>
<protein>
    <submittedName>
        <fullName evidence="2">Uncharacterized protein</fullName>
    </submittedName>
</protein>